<comment type="caution">
    <text evidence="1">The sequence shown here is derived from an EMBL/GenBank/DDBJ whole genome shotgun (WGS) entry which is preliminary data.</text>
</comment>
<dbReference type="EMBL" id="JASCZI010030791">
    <property type="protein sequence ID" value="MED6124828.1"/>
    <property type="molecule type" value="Genomic_DNA"/>
</dbReference>
<evidence type="ECO:0000313" key="2">
    <source>
        <dbReference type="Proteomes" id="UP001341840"/>
    </source>
</evidence>
<evidence type="ECO:0000313" key="1">
    <source>
        <dbReference type="EMBL" id="MED6124828.1"/>
    </source>
</evidence>
<protein>
    <submittedName>
        <fullName evidence="1">Uncharacterized protein</fullName>
    </submittedName>
</protein>
<name>A0ABU6RL52_9FABA</name>
<organism evidence="1 2">
    <name type="scientific">Stylosanthes scabra</name>
    <dbReference type="NCBI Taxonomy" id="79078"/>
    <lineage>
        <taxon>Eukaryota</taxon>
        <taxon>Viridiplantae</taxon>
        <taxon>Streptophyta</taxon>
        <taxon>Embryophyta</taxon>
        <taxon>Tracheophyta</taxon>
        <taxon>Spermatophyta</taxon>
        <taxon>Magnoliopsida</taxon>
        <taxon>eudicotyledons</taxon>
        <taxon>Gunneridae</taxon>
        <taxon>Pentapetalae</taxon>
        <taxon>rosids</taxon>
        <taxon>fabids</taxon>
        <taxon>Fabales</taxon>
        <taxon>Fabaceae</taxon>
        <taxon>Papilionoideae</taxon>
        <taxon>50 kb inversion clade</taxon>
        <taxon>dalbergioids sensu lato</taxon>
        <taxon>Dalbergieae</taxon>
        <taxon>Pterocarpus clade</taxon>
        <taxon>Stylosanthes</taxon>
    </lineage>
</organism>
<reference evidence="1 2" key="1">
    <citation type="journal article" date="2023" name="Plants (Basel)">
        <title>Bridging the Gap: Combining Genomics and Transcriptomics Approaches to Understand Stylosanthes scabra, an Orphan Legume from the Brazilian Caatinga.</title>
        <authorList>
            <person name="Ferreira-Neto J.R.C."/>
            <person name="da Silva M.D."/>
            <person name="Binneck E."/>
            <person name="de Melo N.F."/>
            <person name="da Silva R.H."/>
            <person name="de Melo A.L.T.M."/>
            <person name="Pandolfi V."/>
            <person name="Bustamante F.O."/>
            <person name="Brasileiro-Vidal A.C."/>
            <person name="Benko-Iseppon A.M."/>
        </authorList>
    </citation>
    <scope>NUCLEOTIDE SEQUENCE [LARGE SCALE GENOMIC DNA]</scope>
    <source>
        <tissue evidence="1">Leaves</tissue>
    </source>
</reference>
<dbReference type="Proteomes" id="UP001341840">
    <property type="component" value="Unassembled WGS sequence"/>
</dbReference>
<accession>A0ABU6RL52</accession>
<gene>
    <name evidence="1" type="ORF">PIB30_062581</name>
</gene>
<proteinExistence type="predicted"/>
<keyword evidence="2" id="KW-1185">Reference proteome</keyword>
<sequence>MVDLDDGGKNQFGGNATLAQWETVMDSFLVDRSTLQPYTVFFRPVSIPATLLRIQEDQMEAAATLIGAEKSAWASITEALLLVFSSATMTIGKKISYSEVGIEDSNQSDFIYRRKRAMAMVLRT</sequence>